<dbReference type="EMBL" id="JAVTTP010000001">
    <property type="protein sequence ID" value="MDT7829675.1"/>
    <property type="molecule type" value="Genomic_DNA"/>
</dbReference>
<comment type="caution">
    <text evidence="7">The sequence shown here is derived from an EMBL/GenBank/DDBJ whole genome shotgun (WGS) entry which is preliminary data.</text>
</comment>
<feature type="signal peptide" evidence="5">
    <location>
        <begin position="1"/>
        <end position="20"/>
    </location>
</feature>
<feature type="chain" id="PRO_5045843491" evidence="5">
    <location>
        <begin position="21"/>
        <end position="502"/>
    </location>
</feature>
<dbReference type="SUPFAM" id="SSF46689">
    <property type="entry name" value="Homeodomain-like"/>
    <property type="match status" value="1"/>
</dbReference>
<feature type="transmembrane region" description="Helical" evidence="4">
    <location>
        <begin position="198"/>
        <end position="218"/>
    </location>
</feature>
<evidence type="ECO:0000256" key="1">
    <source>
        <dbReference type="ARBA" id="ARBA00023015"/>
    </source>
</evidence>
<evidence type="ECO:0000256" key="4">
    <source>
        <dbReference type="SAM" id="Phobius"/>
    </source>
</evidence>
<gene>
    <name evidence="7" type="ORF">RQM65_13460</name>
</gene>
<keyword evidence="5" id="KW-0732">Signal</keyword>
<keyword evidence="4" id="KW-0812">Transmembrane</keyword>
<evidence type="ECO:0000313" key="7">
    <source>
        <dbReference type="EMBL" id="MDT7829675.1"/>
    </source>
</evidence>
<dbReference type="Proteomes" id="UP001250656">
    <property type="component" value="Unassembled WGS sequence"/>
</dbReference>
<dbReference type="RefSeq" id="WP_314015774.1">
    <property type="nucleotide sequence ID" value="NZ_JAVTTP010000001.1"/>
</dbReference>
<dbReference type="InterPro" id="IPR018062">
    <property type="entry name" value="HTH_AraC-typ_CS"/>
</dbReference>
<evidence type="ECO:0000256" key="3">
    <source>
        <dbReference type="ARBA" id="ARBA00023163"/>
    </source>
</evidence>
<evidence type="ECO:0000256" key="5">
    <source>
        <dbReference type="SAM" id="SignalP"/>
    </source>
</evidence>
<keyword evidence="3" id="KW-0804">Transcription</keyword>
<dbReference type="Gene3D" id="1.10.10.60">
    <property type="entry name" value="Homeodomain-like"/>
    <property type="match status" value="2"/>
</dbReference>
<name>A0ABU3L7F3_9FLAO</name>
<keyword evidence="4" id="KW-1133">Transmembrane helix</keyword>
<feature type="domain" description="HTH araC/xylS-type" evidence="6">
    <location>
        <begin position="394"/>
        <end position="497"/>
    </location>
</feature>
<dbReference type="SMART" id="SM00342">
    <property type="entry name" value="HTH_ARAC"/>
    <property type="match status" value="1"/>
</dbReference>
<dbReference type="InterPro" id="IPR009057">
    <property type="entry name" value="Homeodomain-like_sf"/>
</dbReference>
<feature type="transmembrane region" description="Helical" evidence="4">
    <location>
        <begin position="171"/>
        <end position="192"/>
    </location>
</feature>
<dbReference type="PROSITE" id="PS00041">
    <property type="entry name" value="HTH_ARAC_FAMILY_1"/>
    <property type="match status" value="1"/>
</dbReference>
<feature type="transmembrane region" description="Helical" evidence="4">
    <location>
        <begin position="314"/>
        <end position="333"/>
    </location>
</feature>
<accession>A0ABU3L7F3</accession>
<feature type="transmembrane region" description="Helical" evidence="4">
    <location>
        <begin position="270"/>
        <end position="290"/>
    </location>
</feature>
<reference evidence="7 8" key="1">
    <citation type="submission" date="2023-09" db="EMBL/GenBank/DDBJ databases">
        <title>Novel taxa isolated from Blanes Bay.</title>
        <authorList>
            <person name="Rey-Velasco X."/>
            <person name="Lucena T."/>
        </authorList>
    </citation>
    <scope>NUCLEOTIDE SEQUENCE [LARGE SCALE GENOMIC DNA]</scope>
    <source>
        <strain evidence="7 8">S334</strain>
    </source>
</reference>
<dbReference type="InterPro" id="IPR018060">
    <property type="entry name" value="HTH_AraC"/>
</dbReference>
<keyword evidence="8" id="KW-1185">Reference proteome</keyword>
<evidence type="ECO:0000259" key="6">
    <source>
        <dbReference type="PROSITE" id="PS01124"/>
    </source>
</evidence>
<dbReference type="PANTHER" id="PTHR43280:SF29">
    <property type="entry name" value="ARAC-FAMILY TRANSCRIPTIONAL REGULATOR"/>
    <property type="match status" value="1"/>
</dbReference>
<organism evidence="7 8">
    <name type="scientific">Pricia mediterranea</name>
    <dbReference type="NCBI Taxonomy" id="3076079"/>
    <lineage>
        <taxon>Bacteria</taxon>
        <taxon>Pseudomonadati</taxon>
        <taxon>Bacteroidota</taxon>
        <taxon>Flavobacteriia</taxon>
        <taxon>Flavobacteriales</taxon>
        <taxon>Flavobacteriaceae</taxon>
        <taxon>Pricia</taxon>
    </lineage>
</organism>
<evidence type="ECO:0000313" key="8">
    <source>
        <dbReference type="Proteomes" id="UP001250656"/>
    </source>
</evidence>
<protein>
    <submittedName>
        <fullName evidence="7">Helix-turn-helix transcriptional regulator</fullName>
    </submittedName>
</protein>
<dbReference type="PANTHER" id="PTHR43280">
    <property type="entry name" value="ARAC-FAMILY TRANSCRIPTIONAL REGULATOR"/>
    <property type="match status" value="1"/>
</dbReference>
<dbReference type="Pfam" id="PF12833">
    <property type="entry name" value="HTH_18"/>
    <property type="match status" value="1"/>
</dbReference>
<sequence length="502" mass="58115">MGRSFTTLALLLLWTIPAYPSPTIESAEAVSTTALKGQETRLLLEKADNLYLERQFSEAIKTYGLVLENDRAIKAPVLKKIALSHAALNHVQECVAYLERALVSEFNPAILVDGRFDSIRDTEAFNELADKYTPTVNLWSFLYLYAALIGFYISIMLNFNNKIDPVARTLISLFVFIHSVFILHICISITHYEYQFPHSYLMSTAFSFLYGPLLYFYFKRITRQYRFRIIDLLHLVPTVLFLIYLIPIYALPASEKLQLLVQDANDGFSVANLTVTTIKLTSLIVYGYFIRKIYLRGKQRKGLDKSSEIWKKNLYRIHFLYIISYTLYCVFITNDLPLFHSQVICMALMVLYVGYSASVQPNVFSGNYAYANQFFPKYKKSGLTDSLSRELMQSLVHLFSMDKIYKENDICLEMVAHRLNTTRHNASQVINEHFDMNFHELVNKYRIQEAKSILDGDRQKNLNIIDVAYEVGYNNKVTFNKAFKKDTKLTPSEYQKIAIDRL</sequence>
<dbReference type="PROSITE" id="PS01124">
    <property type="entry name" value="HTH_ARAC_FAMILY_2"/>
    <property type="match status" value="1"/>
</dbReference>
<evidence type="ECO:0000256" key="2">
    <source>
        <dbReference type="ARBA" id="ARBA00023125"/>
    </source>
</evidence>
<keyword evidence="4" id="KW-0472">Membrane</keyword>
<keyword evidence="2" id="KW-0238">DNA-binding</keyword>
<feature type="transmembrane region" description="Helical" evidence="4">
    <location>
        <begin position="230"/>
        <end position="250"/>
    </location>
</feature>
<keyword evidence="1" id="KW-0805">Transcription regulation</keyword>
<feature type="transmembrane region" description="Helical" evidence="4">
    <location>
        <begin position="138"/>
        <end position="159"/>
    </location>
</feature>
<proteinExistence type="predicted"/>